<dbReference type="Proteomes" id="UP001205740">
    <property type="component" value="Unassembled WGS sequence"/>
</dbReference>
<reference evidence="1 2" key="1">
    <citation type="submission" date="2022-06" db="EMBL/GenBank/DDBJ databases">
        <title>Genomic Encyclopedia of Archaeal and Bacterial Type Strains, Phase II (KMG-II): from individual species to whole genera.</title>
        <authorList>
            <person name="Goeker M."/>
        </authorList>
    </citation>
    <scope>NUCLEOTIDE SEQUENCE [LARGE SCALE GENOMIC DNA]</scope>
    <source>
        <strain evidence="1 2">DSM 45037</strain>
    </source>
</reference>
<dbReference type="InterPro" id="IPR005152">
    <property type="entry name" value="Lipase_secreted"/>
</dbReference>
<accession>A0ABT1H6G8</accession>
<evidence type="ECO:0000313" key="1">
    <source>
        <dbReference type="EMBL" id="MCP2162721.1"/>
    </source>
</evidence>
<organism evidence="1 2">
    <name type="scientific">Williamsia serinedens</name>
    <dbReference type="NCBI Taxonomy" id="391736"/>
    <lineage>
        <taxon>Bacteria</taxon>
        <taxon>Bacillati</taxon>
        <taxon>Actinomycetota</taxon>
        <taxon>Actinomycetes</taxon>
        <taxon>Mycobacteriales</taxon>
        <taxon>Nocardiaceae</taxon>
        <taxon>Williamsia</taxon>
    </lineage>
</organism>
<sequence length="400" mass="41103">MATATVVVVVVAAIVTGVVVTRGDDRTAAPSPYPFARIGGDTPGSLVSAEPMPDFTRSLVGSSMRSARVTYRSSSGDTDAPTVVSGAVFTPRTAAPAGGWPVIGFAHGTTGIDTACAPSLSPTLLQQVGAVDAFVRMGFAVAMPDYQGLGAPGVHAYLDARTAGLNTVDAVRALRATFPDISTRWAAYGGSQGGGATWAAATLASSRAPDLSLVGAVAIAPAGDVTGLVDKAVSGTLTSDQRPTFQAVVESLARLHPDVDRDDYRRGAAASGWDALTACSGPLLDTRDAVVRSLRPGDLTPATPTAADRVRTRLRAWALPQGALAAPLYIEHGAQDTFIDAAWTRSAVARQCAEGGSVTYRIDPDRGHGDVPTDAALRWLGERFTDVPSVTSCSSLVNSG</sequence>
<proteinExistence type="predicted"/>
<dbReference type="PANTHER" id="PTHR34853:SF1">
    <property type="entry name" value="LIPASE 5"/>
    <property type="match status" value="1"/>
</dbReference>
<name>A0ABT1H6G8_9NOCA</name>
<dbReference type="SUPFAM" id="SSF53474">
    <property type="entry name" value="alpha/beta-Hydrolases"/>
    <property type="match status" value="1"/>
</dbReference>
<comment type="caution">
    <text evidence="1">The sequence shown here is derived from an EMBL/GenBank/DDBJ whole genome shotgun (WGS) entry which is preliminary data.</text>
</comment>
<dbReference type="PIRSF" id="PIRSF029171">
    <property type="entry name" value="Esterase_LipA"/>
    <property type="match status" value="1"/>
</dbReference>
<evidence type="ECO:0000313" key="2">
    <source>
        <dbReference type="Proteomes" id="UP001205740"/>
    </source>
</evidence>
<dbReference type="RefSeq" id="WP_253656276.1">
    <property type="nucleotide sequence ID" value="NZ_BAAAOE010000002.1"/>
</dbReference>
<dbReference type="Pfam" id="PF03583">
    <property type="entry name" value="LIP"/>
    <property type="match status" value="1"/>
</dbReference>
<keyword evidence="2" id="KW-1185">Reference proteome</keyword>
<dbReference type="Gene3D" id="3.40.50.1820">
    <property type="entry name" value="alpha/beta hydrolase"/>
    <property type="match status" value="2"/>
</dbReference>
<dbReference type="PANTHER" id="PTHR34853">
    <property type="match status" value="1"/>
</dbReference>
<gene>
    <name evidence="1" type="ORF">LX12_003929</name>
</gene>
<dbReference type="EMBL" id="JAMTCG010000007">
    <property type="protein sequence ID" value="MCP2162721.1"/>
    <property type="molecule type" value="Genomic_DNA"/>
</dbReference>
<protein>
    <submittedName>
        <fullName evidence="1">Secretory lipase</fullName>
    </submittedName>
</protein>
<dbReference type="InterPro" id="IPR029058">
    <property type="entry name" value="AB_hydrolase_fold"/>
</dbReference>